<evidence type="ECO:0000313" key="5">
    <source>
        <dbReference type="Proteomes" id="UP000663760"/>
    </source>
</evidence>
<gene>
    <name evidence="3" type="ORF">SI7747_10013643</name>
    <name evidence="4" type="ORF">SI8410_10014752</name>
</gene>
<evidence type="ECO:0000313" key="3">
    <source>
        <dbReference type="EMBL" id="CAA2627994.1"/>
    </source>
</evidence>
<feature type="signal peptide" evidence="2">
    <location>
        <begin position="1"/>
        <end position="32"/>
    </location>
</feature>
<evidence type="ECO:0000256" key="1">
    <source>
        <dbReference type="SAM" id="MobiDB-lite"/>
    </source>
</evidence>
<accession>A0A7I8L4A7</accession>
<feature type="chain" id="PRO_5045020064" evidence="2">
    <location>
        <begin position="33"/>
        <end position="81"/>
    </location>
</feature>
<organism evidence="4 5">
    <name type="scientific">Spirodela intermedia</name>
    <name type="common">Intermediate duckweed</name>
    <dbReference type="NCBI Taxonomy" id="51605"/>
    <lineage>
        <taxon>Eukaryota</taxon>
        <taxon>Viridiplantae</taxon>
        <taxon>Streptophyta</taxon>
        <taxon>Embryophyta</taxon>
        <taxon>Tracheophyta</taxon>
        <taxon>Spermatophyta</taxon>
        <taxon>Magnoliopsida</taxon>
        <taxon>Liliopsida</taxon>
        <taxon>Araceae</taxon>
        <taxon>Lemnoideae</taxon>
        <taxon>Spirodela</taxon>
    </lineage>
</organism>
<feature type="compositionally biased region" description="Polar residues" evidence="1">
    <location>
        <begin position="69"/>
        <end position="81"/>
    </location>
</feature>
<dbReference type="EMBL" id="LR746273">
    <property type="protein sequence ID" value="CAA7404074.1"/>
    <property type="molecule type" value="Genomic_DNA"/>
</dbReference>
<proteinExistence type="predicted"/>
<evidence type="ECO:0000313" key="4">
    <source>
        <dbReference type="EMBL" id="CAA7404074.1"/>
    </source>
</evidence>
<sequence length="81" mass="8070">MAGKGRKFLDSLPLICLMGIIILLNLSGEVAAARPLGGRWRAAAGQVGSLLFEVLPQGSGSGPGASGCTYGSVQNGGTCPP</sequence>
<name>A0A7I8L4A7_SPIIN</name>
<dbReference type="Proteomes" id="UP000663760">
    <property type="component" value="Chromosome 10"/>
</dbReference>
<protein>
    <submittedName>
        <fullName evidence="4">Uncharacterized protein</fullName>
    </submittedName>
</protein>
<evidence type="ECO:0000256" key="2">
    <source>
        <dbReference type="SAM" id="SignalP"/>
    </source>
</evidence>
<dbReference type="EMBL" id="LR743597">
    <property type="protein sequence ID" value="CAA2627994.1"/>
    <property type="molecule type" value="Genomic_DNA"/>
</dbReference>
<keyword evidence="5" id="KW-1185">Reference proteome</keyword>
<keyword evidence="2" id="KW-0732">Signal</keyword>
<dbReference type="AlphaFoldDB" id="A0A7I8L4A7"/>
<reference evidence="4" key="1">
    <citation type="submission" date="2020-02" db="EMBL/GenBank/DDBJ databases">
        <authorList>
            <person name="Scholz U."/>
            <person name="Mascher M."/>
            <person name="Fiebig A."/>
        </authorList>
    </citation>
    <scope>NUCLEOTIDE SEQUENCE</scope>
</reference>
<feature type="region of interest" description="Disordered" evidence="1">
    <location>
        <begin position="59"/>
        <end position="81"/>
    </location>
</feature>